<reference evidence="2" key="3">
    <citation type="journal article" date="2006" name="Plant Mol. Biol.">
        <title>Features of Arabidopsis genes and genome discovered using full-length cDNAs.</title>
        <authorList>
            <person name="Alexandrov N.N."/>
            <person name="Troukhan M.E."/>
            <person name="Brover V.V."/>
            <person name="Tatarinova T."/>
            <person name="Flavell R.B."/>
            <person name="Feldmann K.A."/>
        </authorList>
    </citation>
    <scope>NUCLEOTIDE SEQUENCE</scope>
</reference>
<accession>Q8LEI5</accession>
<protein>
    <recommendedName>
        <fullName evidence="3">Transmembrane protein</fullName>
    </recommendedName>
</protein>
<evidence type="ECO:0000256" key="1">
    <source>
        <dbReference type="SAM" id="Phobius"/>
    </source>
</evidence>
<dbReference type="AlphaFoldDB" id="Q8LEI5"/>
<proteinExistence type="evidence at transcript level"/>
<reference evidence="2" key="1">
    <citation type="journal article" date="2002" name="Genome Biol.">
        <title>Full-length messenger RNA sequences greatly improve genome annotation.</title>
        <authorList>
            <person name="Haas B.J."/>
            <person name="Volfovsky N."/>
            <person name="Town C.D."/>
            <person name="Troukhan M."/>
            <person name="Alexandrov N."/>
            <person name="Feldmann K.A."/>
            <person name="Flavell R.B."/>
            <person name="White O."/>
            <person name="Salzberg S.L."/>
        </authorList>
    </citation>
    <scope>NUCLEOTIDE SEQUENCE</scope>
</reference>
<feature type="transmembrane region" description="Helical" evidence="1">
    <location>
        <begin position="6"/>
        <end position="25"/>
    </location>
</feature>
<reference evidence="2" key="2">
    <citation type="submission" date="2002-03" db="EMBL/GenBank/DDBJ databases">
        <authorList>
            <person name="Brover V."/>
            <person name="Troukhan M."/>
            <person name="Alexandrov N."/>
            <person name="Lu Y.-P."/>
            <person name="Flavell R."/>
            <person name="Feldmann K."/>
        </authorList>
    </citation>
    <scope>NUCLEOTIDE SEQUENCE</scope>
</reference>
<evidence type="ECO:0008006" key="3">
    <source>
        <dbReference type="Google" id="ProtNLM"/>
    </source>
</evidence>
<dbReference type="EMBL" id="AY085402">
    <property type="protein sequence ID" value="AAM67303.1"/>
    <property type="molecule type" value="mRNA"/>
</dbReference>
<evidence type="ECO:0000313" key="2">
    <source>
        <dbReference type="EMBL" id="AAM67303.1"/>
    </source>
</evidence>
<keyword evidence="1" id="KW-1133">Transmembrane helix</keyword>
<keyword evidence="1" id="KW-0472">Membrane</keyword>
<keyword evidence="1" id="KW-0812">Transmembrane</keyword>
<sequence length="49" mass="5864">MMIIIIIIMIFMIIMMIVSLFQLFLSSPLHHGCTFERVTISRRRRFLGH</sequence>
<name>Q8LEI5_ARATH</name>
<organism evidence="2">
    <name type="scientific">Arabidopsis thaliana</name>
    <name type="common">Mouse-ear cress</name>
    <dbReference type="NCBI Taxonomy" id="3702"/>
    <lineage>
        <taxon>Eukaryota</taxon>
        <taxon>Viridiplantae</taxon>
        <taxon>Streptophyta</taxon>
        <taxon>Embryophyta</taxon>
        <taxon>Tracheophyta</taxon>
        <taxon>Spermatophyta</taxon>
        <taxon>Magnoliopsida</taxon>
        <taxon>eudicotyledons</taxon>
        <taxon>Gunneridae</taxon>
        <taxon>Pentapetalae</taxon>
        <taxon>rosids</taxon>
        <taxon>malvids</taxon>
        <taxon>Brassicales</taxon>
        <taxon>Brassicaceae</taxon>
        <taxon>Camelineae</taxon>
        <taxon>Arabidopsis</taxon>
    </lineage>
</organism>